<feature type="compositionally biased region" description="Basic residues" evidence="1">
    <location>
        <begin position="55"/>
        <end position="65"/>
    </location>
</feature>
<gene>
    <name evidence="3" type="ORF">O6P43_004996</name>
</gene>
<reference evidence="3" key="1">
    <citation type="journal article" date="2023" name="Science">
        <title>Elucidation of the pathway for biosynthesis of saponin adjuvants from the soapbark tree.</title>
        <authorList>
            <person name="Reed J."/>
            <person name="Orme A."/>
            <person name="El-Demerdash A."/>
            <person name="Owen C."/>
            <person name="Martin L.B.B."/>
            <person name="Misra R.C."/>
            <person name="Kikuchi S."/>
            <person name="Rejzek M."/>
            <person name="Martin A.C."/>
            <person name="Harkess A."/>
            <person name="Leebens-Mack J."/>
            <person name="Louveau T."/>
            <person name="Stephenson M.J."/>
            <person name="Osbourn A."/>
        </authorList>
    </citation>
    <scope>NUCLEOTIDE SEQUENCE</scope>
    <source>
        <strain evidence="3">S10</strain>
    </source>
</reference>
<dbReference type="AlphaFoldDB" id="A0AAD7Q579"/>
<evidence type="ECO:0000256" key="1">
    <source>
        <dbReference type="SAM" id="MobiDB-lite"/>
    </source>
</evidence>
<dbReference type="EMBL" id="JARAOO010000003">
    <property type="protein sequence ID" value="KAJ7975019.1"/>
    <property type="molecule type" value="Genomic_DNA"/>
</dbReference>
<feature type="domain" description="Gag1-like clamp" evidence="2">
    <location>
        <begin position="53"/>
        <end position="153"/>
    </location>
</feature>
<feature type="compositionally biased region" description="Basic and acidic residues" evidence="1">
    <location>
        <begin position="66"/>
        <end position="75"/>
    </location>
</feature>
<organism evidence="3 4">
    <name type="scientific">Quillaja saponaria</name>
    <name type="common">Soap bark tree</name>
    <dbReference type="NCBI Taxonomy" id="32244"/>
    <lineage>
        <taxon>Eukaryota</taxon>
        <taxon>Viridiplantae</taxon>
        <taxon>Streptophyta</taxon>
        <taxon>Embryophyta</taxon>
        <taxon>Tracheophyta</taxon>
        <taxon>Spermatophyta</taxon>
        <taxon>Magnoliopsida</taxon>
        <taxon>eudicotyledons</taxon>
        <taxon>Gunneridae</taxon>
        <taxon>Pentapetalae</taxon>
        <taxon>rosids</taxon>
        <taxon>fabids</taxon>
        <taxon>Fabales</taxon>
        <taxon>Quillajaceae</taxon>
        <taxon>Quillaja</taxon>
    </lineage>
</organism>
<accession>A0AAD7Q579</accession>
<feature type="region of interest" description="Disordered" evidence="1">
    <location>
        <begin position="54"/>
        <end position="75"/>
    </location>
</feature>
<dbReference type="InterPro" id="IPR025124">
    <property type="entry name" value="Gag1-like_clamp"/>
</dbReference>
<sequence length="155" mass="17462">MLPSFKAQESGNKLLIEPWGDCWKQLSAAVVYFLCGMVIQFGLDAMEVNSVKSHSNGKKNLKHSRSANEGKKNAQKDSVIPVFVNHAAIAWHESRKKWVGDKSQRPPRISKDPIISWSTAYEDLLSSNEPFAESIPLPEMVDFLVDIWYDDGLID</sequence>
<dbReference type="Pfam" id="PF13259">
    <property type="entry name" value="clamp_Gag1-like"/>
    <property type="match status" value="1"/>
</dbReference>
<dbReference type="PANTHER" id="PTHR33373">
    <property type="entry name" value="OS07G0479600 PROTEIN"/>
    <property type="match status" value="1"/>
</dbReference>
<dbReference type="KEGG" id="qsa:O6P43_004996"/>
<dbReference type="PANTHER" id="PTHR33373:SF28">
    <property type="entry name" value="OS07G0479600 PROTEIN"/>
    <property type="match status" value="1"/>
</dbReference>
<keyword evidence="4" id="KW-1185">Reference proteome</keyword>
<protein>
    <submittedName>
        <fullName evidence="3">Zinc finger protein</fullName>
    </submittedName>
</protein>
<evidence type="ECO:0000313" key="3">
    <source>
        <dbReference type="EMBL" id="KAJ7975019.1"/>
    </source>
</evidence>
<evidence type="ECO:0000313" key="4">
    <source>
        <dbReference type="Proteomes" id="UP001163823"/>
    </source>
</evidence>
<proteinExistence type="predicted"/>
<evidence type="ECO:0000259" key="2">
    <source>
        <dbReference type="Pfam" id="PF13259"/>
    </source>
</evidence>
<name>A0AAD7Q579_QUISA</name>
<dbReference type="Proteomes" id="UP001163823">
    <property type="component" value="Chromosome 3"/>
</dbReference>
<comment type="caution">
    <text evidence="3">The sequence shown here is derived from an EMBL/GenBank/DDBJ whole genome shotgun (WGS) entry which is preliminary data.</text>
</comment>